<dbReference type="AlphaFoldDB" id="A0A1I7XNC9"/>
<evidence type="ECO:0000313" key="3">
    <source>
        <dbReference type="WBParaSite" id="Hba_19244"/>
    </source>
</evidence>
<evidence type="ECO:0000256" key="1">
    <source>
        <dbReference type="SAM" id="MobiDB-lite"/>
    </source>
</evidence>
<sequence>MHHTEEYIDSSTGRYYPCPVINTSMKQEIPSCQFTQAQTSTDQFVAPYIHYDPSSIPSPPMSSSSLSSRSLSETSEEEIEFLHRLPPHIESKVINKH</sequence>
<proteinExistence type="predicted"/>
<protein>
    <submittedName>
        <fullName evidence="3">Ovule protein</fullName>
    </submittedName>
</protein>
<evidence type="ECO:0000313" key="2">
    <source>
        <dbReference type="Proteomes" id="UP000095283"/>
    </source>
</evidence>
<feature type="region of interest" description="Disordered" evidence="1">
    <location>
        <begin position="49"/>
        <end position="72"/>
    </location>
</feature>
<keyword evidence="2" id="KW-1185">Reference proteome</keyword>
<organism evidence="2 3">
    <name type="scientific">Heterorhabditis bacteriophora</name>
    <name type="common">Entomopathogenic nematode worm</name>
    <dbReference type="NCBI Taxonomy" id="37862"/>
    <lineage>
        <taxon>Eukaryota</taxon>
        <taxon>Metazoa</taxon>
        <taxon>Ecdysozoa</taxon>
        <taxon>Nematoda</taxon>
        <taxon>Chromadorea</taxon>
        <taxon>Rhabditida</taxon>
        <taxon>Rhabditina</taxon>
        <taxon>Rhabditomorpha</taxon>
        <taxon>Strongyloidea</taxon>
        <taxon>Heterorhabditidae</taxon>
        <taxon>Heterorhabditis</taxon>
    </lineage>
</organism>
<accession>A0A1I7XNC9</accession>
<reference evidence="3" key="1">
    <citation type="submission" date="2016-11" db="UniProtKB">
        <authorList>
            <consortium name="WormBaseParasite"/>
        </authorList>
    </citation>
    <scope>IDENTIFICATION</scope>
</reference>
<dbReference type="WBParaSite" id="Hba_19244">
    <property type="protein sequence ID" value="Hba_19244"/>
    <property type="gene ID" value="Hba_19244"/>
</dbReference>
<feature type="compositionally biased region" description="Low complexity" evidence="1">
    <location>
        <begin position="61"/>
        <end position="72"/>
    </location>
</feature>
<name>A0A1I7XNC9_HETBA</name>
<dbReference type="Proteomes" id="UP000095283">
    <property type="component" value="Unplaced"/>
</dbReference>